<reference evidence="8 9" key="1">
    <citation type="journal article" date="2018" name="Mol. Ecol.">
        <title>The obligate alkalophilic soda-lake fungus Sodiomyces alkalinus has shifted to a protein diet.</title>
        <authorList>
            <person name="Grum-Grzhimaylo A.A."/>
            <person name="Falkoski D.L."/>
            <person name="van den Heuvel J."/>
            <person name="Valero-Jimenez C.A."/>
            <person name="Min B."/>
            <person name="Choi I.G."/>
            <person name="Lipzen A."/>
            <person name="Daum C.G."/>
            <person name="Aanen D.K."/>
            <person name="Tsang A."/>
            <person name="Henrissat B."/>
            <person name="Bilanenko E.N."/>
            <person name="de Vries R.P."/>
            <person name="van Kan J.A.L."/>
            <person name="Grigoriev I.V."/>
            <person name="Debets A.J.M."/>
        </authorList>
    </citation>
    <scope>NUCLEOTIDE SEQUENCE [LARGE SCALE GENOMIC DNA]</scope>
    <source>
        <strain evidence="8 9">F11</strain>
    </source>
</reference>
<proteinExistence type="predicted"/>
<dbReference type="OrthoDB" id="295274at2759"/>
<dbReference type="PROSITE" id="PS00036">
    <property type="entry name" value="BZIP_BASIC"/>
    <property type="match status" value="1"/>
</dbReference>
<evidence type="ECO:0000313" key="8">
    <source>
        <dbReference type="EMBL" id="ROT35896.1"/>
    </source>
</evidence>
<dbReference type="PROSITE" id="PS50217">
    <property type="entry name" value="BZIP"/>
    <property type="match status" value="1"/>
</dbReference>
<keyword evidence="2" id="KW-0805">Transcription regulation</keyword>
<comment type="subcellular location">
    <subcellularLocation>
        <location evidence="1">Nucleus</location>
    </subcellularLocation>
</comment>
<accession>A0A3N2PNH5</accession>
<feature type="compositionally biased region" description="Basic and acidic residues" evidence="6">
    <location>
        <begin position="188"/>
        <end position="198"/>
    </location>
</feature>
<dbReference type="Proteomes" id="UP000272025">
    <property type="component" value="Unassembled WGS sequence"/>
</dbReference>
<keyword evidence="9" id="KW-1185">Reference proteome</keyword>
<keyword evidence="4" id="KW-0804">Transcription</keyword>
<dbReference type="SUPFAM" id="SSF57959">
    <property type="entry name" value="Leucine zipper domain"/>
    <property type="match status" value="1"/>
</dbReference>
<keyword evidence="5" id="KW-0539">Nucleus</keyword>
<feature type="compositionally biased region" description="Low complexity" evidence="6">
    <location>
        <begin position="170"/>
        <end position="187"/>
    </location>
</feature>
<evidence type="ECO:0000259" key="7">
    <source>
        <dbReference type="PROSITE" id="PS50217"/>
    </source>
</evidence>
<dbReference type="InterPro" id="IPR004827">
    <property type="entry name" value="bZIP"/>
</dbReference>
<name>A0A3N2PNH5_SODAK</name>
<dbReference type="Pfam" id="PF00170">
    <property type="entry name" value="bZIP_1"/>
    <property type="match status" value="1"/>
</dbReference>
<gene>
    <name evidence="8" type="ORF">SODALDRAFT_53602</name>
</gene>
<dbReference type="GO" id="GO:0003700">
    <property type="term" value="F:DNA-binding transcription factor activity"/>
    <property type="evidence" value="ECO:0007669"/>
    <property type="project" value="InterPro"/>
</dbReference>
<dbReference type="PANTHER" id="PTHR19304">
    <property type="entry name" value="CYCLIC-AMP RESPONSE ELEMENT BINDING PROTEIN"/>
    <property type="match status" value="1"/>
</dbReference>
<dbReference type="GeneID" id="39583936"/>
<dbReference type="RefSeq" id="XP_028463702.1">
    <property type="nucleotide sequence ID" value="XM_028615459.1"/>
</dbReference>
<dbReference type="Gene3D" id="1.20.5.170">
    <property type="match status" value="1"/>
</dbReference>
<evidence type="ECO:0000256" key="1">
    <source>
        <dbReference type="ARBA" id="ARBA00004123"/>
    </source>
</evidence>
<protein>
    <recommendedName>
        <fullName evidence="7">BZIP domain-containing protein</fullName>
    </recommendedName>
</protein>
<evidence type="ECO:0000256" key="5">
    <source>
        <dbReference type="ARBA" id="ARBA00023242"/>
    </source>
</evidence>
<feature type="compositionally biased region" description="Basic and acidic residues" evidence="6">
    <location>
        <begin position="84"/>
        <end position="101"/>
    </location>
</feature>
<evidence type="ECO:0000256" key="3">
    <source>
        <dbReference type="ARBA" id="ARBA00023125"/>
    </source>
</evidence>
<keyword evidence="3" id="KW-0238">DNA-binding</keyword>
<dbReference type="CDD" id="cd14687">
    <property type="entry name" value="bZIP_ATF2"/>
    <property type="match status" value="1"/>
</dbReference>
<evidence type="ECO:0000313" key="9">
    <source>
        <dbReference type="Proteomes" id="UP000272025"/>
    </source>
</evidence>
<dbReference type="GO" id="GO:0003677">
    <property type="term" value="F:DNA binding"/>
    <property type="evidence" value="ECO:0007669"/>
    <property type="project" value="UniProtKB-KW"/>
</dbReference>
<feature type="compositionally biased region" description="Low complexity" evidence="6">
    <location>
        <begin position="71"/>
        <end position="83"/>
    </location>
</feature>
<dbReference type="InterPro" id="IPR046347">
    <property type="entry name" value="bZIP_sf"/>
</dbReference>
<feature type="compositionally biased region" description="Polar residues" evidence="6">
    <location>
        <begin position="200"/>
        <end position="209"/>
    </location>
</feature>
<feature type="domain" description="BZIP" evidence="7">
    <location>
        <begin position="86"/>
        <end position="149"/>
    </location>
</feature>
<feature type="region of interest" description="Disordered" evidence="6">
    <location>
        <begin position="1"/>
        <end position="108"/>
    </location>
</feature>
<evidence type="ECO:0000256" key="4">
    <source>
        <dbReference type="ARBA" id="ARBA00023163"/>
    </source>
</evidence>
<feature type="region of interest" description="Disordered" evidence="6">
    <location>
        <begin position="170"/>
        <end position="228"/>
    </location>
</feature>
<evidence type="ECO:0000256" key="6">
    <source>
        <dbReference type="SAM" id="MobiDB-lite"/>
    </source>
</evidence>
<dbReference type="SMART" id="SM00338">
    <property type="entry name" value="BRLZ"/>
    <property type="match status" value="1"/>
</dbReference>
<organism evidence="8 9">
    <name type="scientific">Sodiomyces alkalinus (strain CBS 110278 / VKM F-3762 / F11)</name>
    <name type="common">Alkaliphilic filamentous fungus</name>
    <dbReference type="NCBI Taxonomy" id="1314773"/>
    <lineage>
        <taxon>Eukaryota</taxon>
        <taxon>Fungi</taxon>
        <taxon>Dikarya</taxon>
        <taxon>Ascomycota</taxon>
        <taxon>Pezizomycotina</taxon>
        <taxon>Sordariomycetes</taxon>
        <taxon>Hypocreomycetidae</taxon>
        <taxon>Glomerellales</taxon>
        <taxon>Plectosphaerellaceae</taxon>
        <taxon>Sodiomyces</taxon>
    </lineage>
</organism>
<dbReference type="STRING" id="1314773.A0A3N2PNH5"/>
<dbReference type="InterPro" id="IPR002112">
    <property type="entry name" value="Leuzip_Jun"/>
</dbReference>
<dbReference type="GO" id="GO:0005634">
    <property type="term" value="C:nucleus"/>
    <property type="evidence" value="ECO:0007669"/>
    <property type="project" value="UniProtKB-SubCell"/>
</dbReference>
<dbReference type="AlphaFoldDB" id="A0A3N2PNH5"/>
<dbReference type="EMBL" id="ML119060">
    <property type="protein sequence ID" value="ROT35896.1"/>
    <property type="molecule type" value="Genomic_DNA"/>
</dbReference>
<dbReference type="PRINTS" id="PR00043">
    <property type="entry name" value="LEUZIPPRJUN"/>
</dbReference>
<evidence type="ECO:0000256" key="2">
    <source>
        <dbReference type="ARBA" id="ARBA00023015"/>
    </source>
</evidence>
<sequence>MATRIEDPAFTLASTPKLVDTKGPATRGRGRSRKTAASGAIASTIPTANPARTSAKRQKDPNPCCPPAPPSSSSTSSTPSSCAGRDDKKAHLRQRNREAARKCRVRKQRGIEDLQSNEAAVTAVHQALAAEATMLRSEVLMLKNMVLQHGGCGCPYIQAYIEGAASRLLTRPSTSSSSDSPVSPRYSFPHDTEADHAYSVRNSTSTTSDPPRMGSEGGELAGVDLLKA</sequence>
<dbReference type="InterPro" id="IPR051027">
    <property type="entry name" value="bZIP_transcription_factors"/>
</dbReference>